<sequence>MVRARSALKRPHNGRNTVPFPSWSNIREGGSEIADNMAAATNGDAAAALDDIKPPQGVILPPKEFRGEHFEAPTYPEYHSRD</sequence>
<evidence type="ECO:0000313" key="1">
    <source>
        <dbReference type="EMBL" id="KAJ8129888.1"/>
    </source>
</evidence>
<accession>A0ACC2JQV8</accession>
<dbReference type="Proteomes" id="UP001153332">
    <property type="component" value="Unassembled WGS sequence"/>
</dbReference>
<comment type="caution">
    <text evidence="1">The sequence shown here is derived from an EMBL/GenBank/DDBJ whole genome shotgun (WGS) entry which is preliminary data.</text>
</comment>
<evidence type="ECO:0000313" key="2">
    <source>
        <dbReference type="Proteomes" id="UP001153332"/>
    </source>
</evidence>
<gene>
    <name evidence="1" type="ORF">O1611_g3740</name>
</gene>
<keyword evidence="2" id="KW-1185">Reference proteome</keyword>
<name>A0ACC2JQV8_9PEZI</name>
<protein>
    <submittedName>
        <fullName evidence="1">Uncharacterized protein</fullName>
    </submittedName>
</protein>
<dbReference type="EMBL" id="JAPUUL010000634">
    <property type="protein sequence ID" value="KAJ8129888.1"/>
    <property type="molecule type" value="Genomic_DNA"/>
</dbReference>
<organism evidence="1 2">
    <name type="scientific">Lasiodiplodia mahajangana</name>
    <dbReference type="NCBI Taxonomy" id="1108764"/>
    <lineage>
        <taxon>Eukaryota</taxon>
        <taxon>Fungi</taxon>
        <taxon>Dikarya</taxon>
        <taxon>Ascomycota</taxon>
        <taxon>Pezizomycotina</taxon>
        <taxon>Dothideomycetes</taxon>
        <taxon>Dothideomycetes incertae sedis</taxon>
        <taxon>Botryosphaeriales</taxon>
        <taxon>Botryosphaeriaceae</taxon>
        <taxon>Lasiodiplodia</taxon>
    </lineage>
</organism>
<reference evidence="1" key="1">
    <citation type="submission" date="2022-12" db="EMBL/GenBank/DDBJ databases">
        <title>Genome Sequence of Lasiodiplodia mahajangana.</title>
        <authorList>
            <person name="Buettner E."/>
        </authorList>
    </citation>
    <scope>NUCLEOTIDE SEQUENCE</scope>
    <source>
        <strain evidence="1">VT137</strain>
    </source>
</reference>
<proteinExistence type="predicted"/>